<keyword evidence="2" id="KW-1185">Reference proteome</keyword>
<dbReference type="NCBIfam" id="TIGR00099">
    <property type="entry name" value="Cof-subfamily"/>
    <property type="match status" value="1"/>
</dbReference>
<dbReference type="GO" id="GO:0000287">
    <property type="term" value="F:magnesium ion binding"/>
    <property type="evidence" value="ECO:0007669"/>
    <property type="project" value="TreeGrafter"/>
</dbReference>
<dbReference type="SFLD" id="SFLDG01140">
    <property type="entry name" value="C2.B:_Phosphomannomutase_and_P"/>
    <property type="match status" value="1"/>
</dbReference>
<gene>
    <name evidence="1" type="ORF">FC14_GL001839</name>
</gene>
<dbReference type="PATRIC" id="fig|1423718.3.peg.1909"/>
<proteinExistence type="predicted"/>
<dbReference type="GO" id="GO:0005829">
    <property type="term" value="C:cytosol"/>
    <property type="evidence" value="ECO:0007669"/>
    <property type="project" value="TreeGrafter"/>
</dbReference>
<dbReference type="SFLD" id="SFLDS00003">
    <property type="entry name" value="Haloacid_Dehalogenase"/>
    <property type="match status" value="1"/>
</dbReference>
<dbReference type="InterPro" id="IPR023214">
    <property type="entry name" value="HAD_sf"/>
</dbReference>
<keyword evidence="1" id="KW-0378">Hydrolase</keyword>
<dbReference type="RefSeq" id="WP_056976672.1">
    <property type="nucleotide sequence ID" value="NZ_AYYP01000030.1"/>
</dbReference>
<dbReference type="SUPFAM" id="SSF56784">
    <property type="entry name" value="HAD-like"/>
    <property type="match status" value="1"/>
</dbReference>
<evidence type="ECO:0000313" key="2">
    <source>
        <dbReference type="Proteomes" id="UP000051008"/>
    </source>
</evidence>
<reference evidence="1 2" key="1">
    <citation type="journal article" date="2015" name="Genome Announc.">
        <title>Expanding the biotechnology potential of lactobacilli through comparative genomics of 213 strains and associated genera.</title>
        <authorList>
            <person name="Sun Z."/>
            <person name="Harris H.M."/>
            <person name="McCann A."/>
            <person name="Guo C."/>
            <person name="Argimon S."/>
            <person name="Zhang W."/>
            <person name="Yang X."/>
            <person name="Jeffery I.B."/>
            <person name="Cooney J.C."/>
            <person name="Kagawa T.F."/>
            <person name="Liu W."/>
            <person name="Song Y."/>
            <person name="Salvetti E."/>
            <person name="Wrobel A."/>
            <person name="Rasinkangas P."/>
            <person name="Parkhill J."/>
            <person name="Rea M.C."/>
            <person name="O'Sullivan O."/>
            <person name="Ritari J."/>
            <person name="Douillard F.P."/>
            <person name="Paul Ross R."/>
            <person name="Yang R."/>
            <person name="Briner A.E."/>
            <person name="Felis G.E."/>
            <person name="de Vos W.M."/>
            <person name="Barrangou R."/>
            <person name="Klaenhammer T.R."/>
            <person name="Caufield P.W."/>
            <person name="Cui Y."/>
            <person name="Zhang H."/>
            <person name="O'Toole P.W."/>
        </authorList>
    </citation>
    <scope>NUCLEOTIDE SEQUENCE [LARGE SCALE GENOMIC DNA]</scope>
    <source>
        <strain evidence="1 2">DSM 20509</strain>
    </source>
</reference>
<protein>
    <submittedName>
        <fullName evidence="1">HAD superfamily hydrolase</fullName>
    </submittedName>
</protein>
<dbReference type="OrthoDB" id="9790031at2"/>
<dbReference type="InterPro" id="IPR000150">
    <property type="entry name" value="Cof"/>
</dbReference>
<evidence type="ECO:0000313" key="1">
    <source>
        <dbReference type="EMBL" id="KRM64561.1"/>
    </source>
</evidence>
<dbReference type="Pfam" id="PF08282">
    <property type="entry name" value="Hydrolase_3"/>
    <property type="match status" value="1"/>
</dbReference>
<dbReference type="InterPro" id="IPR006379">
    <property type="entry name" value="HAD-SF_hydro_IIB"/>
</dbReference>
<dbReference type="CDD" id="cd07516">
    <property type="entry name" value="HAD_Pase"/>
    <property type="match status" value="1"/>
</dbReference>
<dbReference type="GO" id="GO:0016791">
    <property type="term" value="F:phosphatase activity"/>
    <property type="evidence" value="ECO:0007669"/>
    <property type="project" value="TreeGrafter"/>
</dbReference>
<dbReference type="Proteomes" id="UP000051008">
    <property type="component" value="Unassembled WGS sequence"/>
</dbReference>
<dbReference type="AlphaFoldDB" id="A0A0R2AAT2"/>
<dbReference type="Gene3D" id="3.40.50.1000">
    <property type="entry name" value="HAD superfamily/HAD-like"/>
    <property type="match status" value="1"/>
</dbReference>
<name>A0A0R2AAT2_9LACO</name>
<dbReference type="PANTHER" id="PTHR10000">
    <property type="entry name" value="PHOSPHOSERINE PHOSPHATASE"/>
    <property type="match status" value="1"/>
</dbReference>
<dbReference type="EMBL" id="AYYP01000030">
    <property type="protein sequence ID" value="KRM64561.1"/>
    <property type="molecule type" value="Genomic_DNA"/>
</dbReference>
<accession>A0A0R2AAT2</accession>
<dbReference type="NCBIfam" id="TIGR01484">
    <property type="entry name" value="HAD-SF-IIB"/>
    <property type="match status" value="1"/>
</dbReference>
<comment type="caution">
    <text evidence="1">The sequence shown here is derived from an EMBL/GenBank/DDBJ whole genome shotgun (WGS) entry which is preliminary data.</text>
</comment>
<dbReference type="Gene3D" id="3.30.1240.10">
    <property type="match status" value="1"/>
</dbReference>
<sequence length="274" mass="30072">MYKLVTCDMDETLLSDDRIITPKTVAAIKAASAQGVYFVPNTGRNFLTIQDNLATLGLKQQKGQYVISFNGGAIVENAGPKVLTTQALDFEIAKKLWQLGMDRGYCVHVYTVDKLYIWNPSQTDAAYLTGRVAGWELPQEAIDILATTPIVKVLYEVLDEQKRLEVKVTVNAEIDASLNITFSSDRYVEFNDQAATKGAAVLKLGEMLGIKREEIIAIGDNGNDLSMIEACGLGVSMANGRDFLKAKAQYVTQNDNNHDGVAEVIEKFILNPAD</sequence>
<organism evidence="1 2">
    <name type="scientific">Ligilactobacillus agilis DSM 20509</name>
    <dbReference type="NCBI Taxonomy" id="1423718"/>
    <lineage>
        <taxon>Bacteria</taxon>
        <taxon>Bacillati</taxon>
        <taxon>Bacillota</taxon>
        <taxon>Bacilli</taxon>
        <taxon>Lactobacillales</taxon>
        <taxon>Lactobacillaceae</taxon>
        <taxon>Ligilactobacillus</taxon>
    </lineage>
</organism>
<dbReference type="PANTHER" id="PTHR10000:SF8">
    <property type="entry name" value="HAD SUPERFAMILY HYDROLASE-LIKE, TYPE 3"/>
    <property type="match status" value="1"/>
</dbReference>
<dbReference type="InterPro" id="IPR036412">
    <property type="entry name" value="HAD-like_sf"/>
</dbReference>